<dbReference type="Proteomes" id="UP001300502">
    <property type="component" value="Unassembled WGS sequence"/>
</dbReference>
<name>A0AAV9I4A3_9RHOD</name>
<feature type="domain" description="BHLH" evidence="1">
    <location>
        <begin position="11"/>
        <end position="65"/>
    </location>
</feature>
<dbReference type="Gene3D" id="3.30.450.40">
    <property type="match status" value="1"/>
</dbReference>
<reference evidence="2 3" key="1">
    <citation type="submission" date="2022-07" db="EMBL/GenBank/DDBJ databases">
        <title>Genome-wide signatures of adaptation to extreme environments.</title>
        <authorList>
            <person name="Cho C.H."/>
            <person name="Yoon H.S."/>
        </authorList>
    </citation>
    <scope>NUCLEOTIDE SEQUENCE [LARGE SCALE GENOMIC DNA]</scope>
    <source>
        <strain evidence="2 3">108.79 E11</strain>
    </source>
</reference>
<dbReference type="AlphaFoldDB" id="A0AAV9I4A3"/>
<comment type="caution">
    <text evidence="2">The sequence shown here is derived from an EMBL/GenBank/DDBJ whole genome shotgun (WGS) entry which is preliminary data.</text>
</comment>
<evidence type="ECO:0000259" key="1">
    <source>
        <dbReference type="PROSITE" id="PS50888"/>
    </source>
</evidence>
<dbReference type="InterPro" id="IPR029016">
    <property type="entry name" value="GAF-like_dom_sf"/>
</dbReference>
<dbReference type="PANTHER" id="PTHR46266:SF4">
    <property type="entry name" value="TRANSCRIPTION FACTOR TT8"/>
    <property type="match status" value="1"/>
</dbReference>
<dbReference type="Gene3D" id="4.10.280.10">
    <property type="entry name" value="Helix-loop-helix DNA-binding domain"/>
    <property type="match status" value="1"/>
</dbReference>
<evidence type="ECO:0000313" key="3">
    <source>
        <dbReference type="Proteomes" id="UP001300502"/>
    </source>
</evidence>
<dbReference type="PROSITE" id="PS50888">
    <property type="entry name" value="BHLH"/>
    <property type="match status" value="1"/>
</dbReference>
<dbReference type="GO" id="GO:0046983">
    <property type="term" value="F:protein dimerization activity"/>
    <property type="evidence" value="ECO:0007669"/>
    <property type="project" value="InterPro"/>
</dbReference>
<evidence type="ECO:0000313" key="2">
    <source>
        <dbReference type="EMBL" id="KAK4523157.1"/>
    </source>
</evidence>
<dbReference type="InterPro" id="IPR011598">
    <property type="entry name" value="bHLH_dom"/>
</dbReference>
<gene>
    <name evidence="2" type="ORF">GAYE_PCTG44G1049</name>
</gene>
<organism evidence="2 3">
    <name type="scientific">Galdieria yellowstonensis</name>
    <dbReference type="NCBI Taxonomy" id="3028027"/>
    <lineage>
        <taxon>Eukaryota</taxon>
        <taxon>Rhodophyta</taxon>
        <taxon>Bangiophyceae</taxon>
        <taxon>Galdieriales</taxon>
        <taxon>Galdieriaceae</taxon>
        <taxon>Galdieria</taxon>
    </lineage>
</organism>
<dbReference type="InterPro" id="IPR036638">
    <property type="entry name" value="HLH_DNA-bd_sf"/>
</dbReference>
<protein>
    <recommendedName>
        <fullName evidence="1">BHLH domain-containing protein</fullName>
    </recommendedName>
</protein>
<dbReference type="PANTHER" id="PTHR46266">
    <property type="entry name" value="TRANSCRIPTION FACTOR TT8"/>
    <property type="match status" value="1"/>
</dbReference>
<sequence length="275" mass="31310">MLSQQASFTDTRRAKHNLATKRSRKKLNEHLNMLLQLVSNGEKAVVPTRSKVRTLEEIMHKVQKLQERVQLLETKLLLSDTGKFETWISDLVLAEDFHLLPTLAKVCDVVSQLFAWKVAEIWFAFEKESIDSESKKVTLKLGNSFATNENGFVEKQFIAGFLASSQKYEFDPSHGLPGTVYVNNTPLWLNHLPSNPIFLRAPLAQTFGIYSALGIPFSIFGRTEAVLVFLDYTPRDENQNIAQRLVEIFKALACRVEDTLQRNQRSYAVSKSFSQ</sequence>
<proteinExistence type="predicted"/>
<keyword evidence="3" id="KW-1185">Reference proteome</keyword>
<dbReference type="SUPFAM" id="SSF55781">
    <property type="entry name" value="GAF domain-like"/>
    <property type="match status" value="1"/>
</dbReference>
<dbReference type="EMBL" id="JANCYU010000012">
    <property type="protein sequence ID" value="KAK4523157.1"/>
    <property type="molecule type" value="Genomic_DNA"/>
</dbReference>
<dbReference type="SUPFAM" id="SSF47459">
    <property type="entry name" value="HLH, helix-loop-helix DNA-binding domain"/>
    <property type="match status" value="1"/>
</dbReference>
<accession>A0AAV9I4A3</accession>